<evidence type="ECO:0000313" key="2">
    <source>
        <dbReference type="EMBL" id="MCQ8833790.1"/>
    </source>
</evidence>
<sequence length="168" mass="17967">MTGSQLTAREPAPTSGDTNGPDPIAPLPPAAPVPDARAALVRDDPAWPFRSACAADGGIAHLRVWKAEGEGHVAIVTETGLGASTTNSAGEIWAELAACYPGPLVLFEHWPAGDCDDHDRLDQVAMEYRRPTWRRIWPTAPANPDHDLCTAWMQAYGHDLLVTSNPAV</sequence>
<dbReference type="AlphaFoldDB" id="A0A9X2RYW5"/>
<evidence type="ECO:0000256" key="1">
    <source>
        <dbReference type="SAM" id="MobiDB-lite"/>
    </source>
</evidence>
<name>A0A9X2RYW5_STRMQ</name>
<gene>
    <name evidence="2" type="ORF">NQU54_33250</name>
</gene>
<feature type="region of interest" description="Disordered" evidence="1">
    <location>
        <begin position="1"/>
        <end position="32"/>
    </location>
</feature>
<dbReference type="EMBL" id="JANIIC010000048">
    <property type="protein sequence ID" value="MCQ8833790.1"/>
    <property type="molecule type" value="Genomic_DNA"/>
</dbReference>
<reference evidence="2" key="1">
    <citation type="submission" date="2022-06" db="EMBL/GenBank/DDBJ databases">
        <title>WGS of actinobacteria.</title>
        <authorList>
            <person name="Thawai C."/>
        </authorList>
    </citation>
    <scope>NUCLEOTIDE SEQUENCE</scope>
    <source>
        <strain evidence="2">DSM 42010</strain>
    </source>
</reference>
<comment type="caution">
    <text evidence="2">The sequence shown here is derived from an EMBL/GenBank/DDBJ whole genome shotgun (WGS) entry which is preliminary data.</text>
</comment>
<dbReference type="Proteomes" id="UP001142400">
    <property type="component" value="Unassembled WGS sequence"/>
</dbReference>
<proteinExistence type="predicted"/>
<feature type="compositionally biased region" description="Pro residues" evidence="1">
    <location>
        <begin position="23"/>
        <end position="32"/>
    </location>
</feature>
<keyword evidence="3" id="KW-1185">Reference proteome</keyword>
<protein>
    <submittedName>
        <fullName evidence="2">Uncharacterized protein</fullName>
    </submittedName>
</protein>
<evidence type="ECO:0000313" key="3">
    <source>
        <dbReference type="Proteomes" id="UP001142400"/>
    </source>
</evidence>
<dbReference type="RefSeq" id="WP_257634266.1">
    <property type="nucleotide sequence ID" value="NZ_JANIIC010000048.1"/>
</dbReference>
<accession>A0A9X2RYW5</accession>
<organism evidence="2 3">
    <name type="scientific">Streptomyces malaysiensis subsp. samsunensis</name>
    <dbReference type="NCBI Taxonomy" id="459658"/>
    <lineage>
        <taxon>Bacteria</taxon>
        <taxon>Bacillati</taxon>
        <taxon>Actinomycetota</taxon>
        <taxon>Actinomycetes</taxon>
        <taxon>Kitasatosporales</taxon>
        <taxon>Streptomycetaceae</taxon>
        <taxon>Streptomyces</taxon>
        <taxon>Streptomyces violaceusniger group</taxon>
    </lineage>
</organism>